<evidence type="ECO:0000313" key="9">
    <source>
        <dbReference type="EMBL" id="NYE21178.1"/>
    </source>
</evidence>
<dbReference type="SUPFAM" id="SSF161098">
    <property type="entry name" value="MetI-like"/>
    <property type="match status" value="1"/>
</dbReference>
<evidence type="ECO:0000259" key="8">
    <source>
        <dbReference type="PROSITE" id="PS50928"/>
    </source>
</evidence>
<feature type="transmembrane region" description="Helical" evidence="7">
    <location>
        <begin position="240"/>
        <end position="263"/>
    </location>
</feature>
<evidence type="ECO:0000256" key="6">
    <source>
        <dbReference type="ARBA" id="ARBA00023136"/>
    </source>
</evidence>
<keyword evidence="10" id="KW-1185">Reference proteome</keyword>
<evidence type="ECO:0000256" key="1">
    <source>
        <dbReference type="ARBA" id="ARBA00004651"/>
    </source>
</evidence>
<keyword evidence="4 7" id="KW-0812">Transmembrane</keyword>
<proteinExistence type="inferred from homology"/>
<keyword evidence="6 7" id="KW-0472">Membrane</keyword>
<name>A0A7Y9GRB0_9MICO</name>
<comment type="caution">
    <text evidence="9">The sequence shown here is derived from an EMBL/GenBank/DDBJ whole genome shotgun (WGS) entry which is preliminary data.</text>
</comment>
<feature type="transmembrane region" description="Helical" evidence="7">
    <location>
        <begin position="108"/>
        <end position="129"/>
    </location>
</feature>
<feature type="transmembrane region" description="Helical" evidence="7">
    <location>
        <begin position="141"/>
        <end position="162"/>
    </location>
</feature>
<dbReference type="AlphaFoldDB" id="A0A7Y9GRB0"/>
<evidence type="ECO:0000256" key="3">
    <source>
        <dbReference type="ARBA" id="ARBA00022475"/>
    </source>
</evidence>
<dbReference type="InterPro" id="IPR035906">
    <property type="entry name" value="MetI-like_sf"/>
</dbReference>
<dbReference type="GO" id="GO:0005886">
    <property type="term" value="C:plasma membrane"/>
    <property type="evidence" value="ECO:0007669"/>
    <property type="project" value="UniProtKB-SubCell"/>
</dbReference>
<protein>
    <submittedName>
        <fullName evidence="9">N,N'-diacetylchitobiose transport system permease protein</fullName>
    </submittedName>
</protein>
<evidence type="ECO:0000313" key="10">
    <source>
        <dbReference type="Proteomes" id="UP000576969"/>
    </source>
</evidence>
<accession>A0A7Y9GRB0</accession>
<dbReference type="Proteomes" id="UP000576969">
    <property type="component" value="Unassembled WGS sequence"/>
</dbReference>
<keyword evidence="2 7" id="KW-0813">Transport</keyword>
<dbReference type="InterPro" id="IPR000515">
    <property type="entry name" value="MetI-like"/>
</dbReference>
<dbReference type="InterPro" id="IPR050809">
    <property type="entry name" value="UgpAE/MalFG_permease"/>
</dbReference>
<feature type="domain" description="ABC transmembrane type-1" evidence="8">
    <location>
        <begin position="104"/>
        <end position="322"/>
    </location>
</feature>
<comment type="similarity">
    <text evidence="7">Belongs to the binding-protein-dependent transport system permease family.</text>
</comment>
<organism evidence="9 10">
    <name type="scientific">Microbacterium immunditiarum</name>
    <dbReference type="NCBI Taxonomy" id="337480"/>
    <lineage>
        <taxon>Bacteria</taxon>
        <taxon>Bacillati</taxon>
        <taxon>Actinomycetota</taxon>
        <taxon>Actinomycetes</taxon>
        <taxon>Micrococcales</taxon>
        <taxon>Microbacteriaceae</taxon>
        <taxon>Microbacterium</taxon>
    </lineage>
</organism>
<evidence type="ECO:0000256" key="7">
    <source>
        <dbReference type="RuleBase" id="RU363032"/>
    </source>
</evidence>
<dbReference type="PANTHER" id="PTHR43227:SF8">
    <property type="entry name" value="DIACETYLCHITOBIOSE UPTAKE SYSTEM PERMEASE PROTEIN DASB"/>
    <property type="match status" value="1"/>
</dbReference>
<dbReference type="PROSITE" id="PS50928">
    <property type="entry name" value="ABC_TM1"/>
    <property type="match status" value="1"/>
</dbReference>
<feature type="transmembrane region" description="Helical" evidence="7">
    <location>
        <begin position="301"/>
        <end position="323"/>
    </location>
</feature>
<evidence type="ECO:0000256" key="5">
    <source>
        <dbReference type="ARBA" id="ARBA00022989"/>
    </source>
</evidence>
<evidence type="ECO:0000256" key="2">
    <source>
        <dbReference type="ARBA" id="ARBA00022448"/>
    </source>
</evidence>
<reference evidence="9 10" key="1">
    <citation type="submission" date="2020-07" db="EMBL/GenBank/DDBJ databases">
        <title>Sequencing the genomes of 1000 actinobacteria strains.</title>
        <authorList>
            <person name="Klenk H.-P."/>
        </authorList>
    </citation>
    <scope>NUCLEOTIDE SEQUENCE [LARGE SCALE GENOMIC DNA]</scope>
    <source>
        <strain evidence="9 10">DSM 24662</strain>
    </source>
</reference>
<dbReference type="GO" id="GO:0055085">
    <property type="term" value="P:transmembrane transport"/>
    <property type="evidence" value="ECO:0007669"/>
    <property type="project" value="InterPro"/>
</dbReference>
<evidence type="ECO:0000256" key="4">
    <source>
        <dbReference type="ARBA" id="ARBA00022692"/>
    </source>
</evidence>
<dbReference type="Gene3D" id="1.10.3720.10">
    <property type="entry name" value="MetI-like"/>
    <property type="match status" value="1"/>
</dbReference>
<dbReference type="EMBL" id="JACCBV010000001">
    <property type="protein sequence ID" value="NYE21178.1"/>
    <property type="molecule type" value="Genomic_DNA"/>
</dbReference>
<feature type="transmembrane region" description="Helical" evidence="7">
    <location>
        <begin position="195"/>
        <end position="219"/>
    </location>
</feature>
<keyword evidence="3" id="KW-1003">Cell membrane</keyword>
<gene>
    <name evidence="9" type="ORF">BJ991_003206</name>
</gene>
<keyword evidence="5 7" id="KW-1133">Transmembrane helix</keyword>
<dbReference type="Pfam" id="PF00528">
    <property type="entry name" value="BPD_transp_1"/>
    <property type="match status" value="1"/>
</dbReference>
<comment type="subcellular location">
    <subcellularLocation>
        <location evidence="1 7">Cell membrane</location>
        <topology evidence="1 7">Multi-pass membrane protein</topology>
    </subcellularLocation>
</comment>
<dbReference type="CDD" id="cd06261">
    <property type="entry name" value="TM_PBP2"/>
    <property type="match status" value="1"/>
</dbReference>
<sequence>MSTLPSEVGPAVSAVDGERLTAPAAPEPPSRRRRFAQAGGFTPYALLTPALIALVAITGWPLVQLLIMSFQEFGRAQVFGAPPEFIGLDNYIQVLGDSEFWQVLARSLVFAAVCVVVTMVLGVLVALLLKRLGIVLRTLVSVGLLLAWAMPPLSATIVWGWIFDTNYGVLNYVLANWFGLEQFVGHPWLINPLSFFFVATIIIVWGAIPFVAFTIYAGLTQVPDEVMEAAQLDGAGGVKRFFLVVVPYIRSILIIVTILQVIWDLRVFTQIYSLQSIGGLAEQTNTLGVYIYRVSLGSGDFGVGGAISVIVVLLLVAISIFYVRRSVKEEAL</sequence>
<dbReference type="RefSeq" id="WP_179491647.1">
    <property type="nucleotide sequence ID" value="NZ_JACCBV010000001.1"/>
</dbReference>
<feature type="transmembrane region" description="Helical" evidence="7">
    <location>
        <begin position="41"/>
        <end position="63"/>
    </location>
</feature>
<dbReference type="PANTHER" id="PTHR43227">
    <property type="entry name" value="BLL4140 PROTEIN"/>
    <property type="match status" value="1"/>
</dbReference>